<evidence type="ECO:0000313" key="1">
    <source>
        <dbReference type="EMBL" id="KAF9612028.1"/>
    </source>
</evidence>
<protein>
    <submittedName>
        <fullName evidence="1">Uncharacterized protein</fullName>
    </submittedName>
</protein>
<dbReference type="Proteomes" id="UP000631114">
    <property type="component" value="Unassembled WGS sequence"/>
</dbReference>
<evidence type="ECO:0000313" key="2">
    <source>
        <dbReference type="Proteomes" id="UP000631114"/>
    </source>
</evidence>
<organism evidence="1 2">
    <name type="scientific">Coptis chinensis</name>
    <dbReference type="NCBI Taxonomy" id="261450"/>
    <lineage>
        <taxon>Eukaryota</taxon>
        <taxon>Viridiplantae</taxon>
        <taxon>Streptophyta</taxon>
        <taxon>Embryophyta</taxon>
        <taxon>Tracheophyta</taxon>
        <taxon>Spermatophyta</taxon>
        <taxon>Magnoliopsida</taxon>
        <taxon>Ranunculales</taxon>
        <taxon>Ranunculaceae</taxon>
        <taxon>Coptidoideae</taxon>
        <taxon>Coptis</taxon>
    </lineage>
</organism>
<reference evidence="1 2" key="1">
    <citation type="submission" date="2020-10" db="EMBL/GenBank/DDBJ databases">
        <title>The Coptis chinensis genome and diversification of protoberbering-type alkaloids.</title>
        <authorList>
            <person name="Wang B."/>
            <person name="Shu S."/>
            <person name="Song C."/>
            <person name="Liu Y."/>
        </authorList>
    </citation>
    <scope>NUCLEOTIDE SEQUENCE [LARGE SCALE GENOMIC DNA]</scope>
    <source>
        <strain evidence="1">HL-2020</strain>
        <tissue evidence="1">Leaf</tissue>
    </source>
</reference>
<dbReference type="EMBL" id="JADFTS010000004">
    <property type="protein sequence ID" value="KAF9612028.1"/>
    <property type="molecule type" value="Genomic_DNA"/>
</dbReference>
<keyword evidence="2" id="KW-1185">Reference proteome</keyword>
<dbReference type="OrthoDB" id="1436389at2759"/>
<name>A0A835I9Z1_9MAGN</name>
<dbReference type="AlphaFoldDB" id="A0A835I9Z1"/>
<gene>
    <name evidence="1" type="ORF">IFM89_037486</name>
</gene>
<proteinExistence type="predicted"/>
<accession>A0A835I9Z1</accession>
<dbReference type="PANTHER" id="PTHR33116:SF78">
    <property type="entry name" value="OS12G0587133 PROTEIN"/>
    <property type="match status" value="1"/>
</dbReference>
<sequence length="110" mass="12726">MKAMLTPLLDKIRTRISSWIGKSLSFQGRILLVKHVLNSIPVHNMAIYRWPLAVRKECEQIIINFLWTGKSTDRKMITVAWDKVCKPRCEGGLGLKKFKDINRSMLMKLA</sequence>
<dbReference type="PANTHER" id="PTHR33116">
    <property type="entry name" value="REVERSE TRANSCRIPTASE ZINC-BINDING DOMAIN-CONTAINING PROTEIN-RELATED-RELATED"/>
    <property type="match status" value="1"/>
</dbReference>
<comment type="caution">
    <text evidence="1">The sequence shown here is derived from an EMBL/GenBank/DDBJ whole genome shotgun (WGS) entry which is preliminary data.</text>
</comment>